<dbReference type="RefSeq" id="WP_004539130.1">
    <property type="nucleotide sequence ID" value="NC_006349.2"/>
</dbReference>
<name>A0A0H2WD61_BURMA</name>
<accession>A0A0H2WD61</accession>
<organism evidence="2 3">
    <name type="scientific">Burkholderia mallei (strain ATCC 23344)</name>
    <dbReference type="NCBI Taxonomy" id="243160"/>
    <lineage>
        <taxon>Bacteria</taxon>
        <taxon>Pseudomonadati</taxon>
        <taxon>Pseudomonadota</taxon>
        <taxon>Betaproteobacteria</taxon>
        <taxon>Burkholderiales</taxon>
        <taxon>Burkholderiaceae</taxon>
        <taxon>Burkholderia</taxon>
        <taxon>pseudomallei group</taxon>
    </lineage>
</organism>
<evidence type="ECO:0000256" key="1">
    <source>
        <dbReference type="SAM" id="MobiDB-lite"/>
    </source>
</evidence>
<feature type="compositionally biased region" description="Low complexity" evidence="1">
    <location>
        <begin position="36"/>
        <end position="50"/>
    </location>
</feature>
<feature type="region of interest" description="Disordered" evidence="1">
    <location>
        <begin position="30"/>
        <end position="66"/>
    </location>
</feature>
<protein>
    <submittedName>
        <fullName evidence="2">Uncharacterized protein</fullName>
    </submittedName>
</protein>
<dbReference type="Proteomes" id="UP000006693">
    <property type="component" value="Chromosome 2"/>
</dbReference>
<dbReference type="AlphaFoldDB" id="A0A0H2WD61"/>
<evidence type="ECO:0000313" key="3">
    <source>
        <dbReference type="Proteomes" id="UP000006693"/>
    </source>
</evidence>
<reference evidence="2 3" key="1">
    <citation type="journal article" date="2004" name="Proc. Natl. Acad. Sci. U.S.A.">
        <title>Structural flexibility in the Burkholderia mallei genome.</title>
        <authorList>
            <person name="Nierman W.C."/>
            <person name="DeShazer D."/>
            <person name="Kim H.S."/>
            <person name="Tettelin H."/>
            <person name="Nelson K.E."/>
            <person name="Feldblyum T."/>
            <person name="Ulrich R.L."/>
            <person name="Ronning C.M."/>
            <person name="Brinkac L.M."/>
            <person name="Daugherty S.C."/>
            <person name="Davidsen T.D."/>
            <person name="Deboy R.T."/>
            <person name="Dimitrov G."/>
            <person name="Dodson R.J."/>
            <person name="Durkin A.S."/>
            <person name="Gwinn M.L."/>
            <person name="Haft D.H."/>
            <person name="Khouri H."/>
            <person name="Kolonay J.F."/>
            <person name="Madupu R."/>
            <person name="Mohammoud Y."/>
            <person name="Nelson W.C."/>
            <person name="Radune D."/>
            <person name="Romero C.M."/>
            <person name="Sarria S."/>
            <person name="Selengut J."/>
            <person name="Shamblin C."/>
            <person name="Sullivan S.A."/>
            <person name="White O."/>
            <person name="Yu Y."/>
            <person name="Zafar N."/>
            <person name="Zhou L."/>
            <person name="Fraser C.M."/>
        </authorList>
    </citation>
    <scope>NUCLEOTIDE SEQUENCE [LARGE SCALE GENOMIC DNA]</scope>
    <source>
        <strain evidence="2 3">ATCC 23344</strain>
    </source>
</reference>
<gene>
    <name evidence="2" type="ordered locus">BMAA1025</name>
</gene>
<dbReference type="GeneID" id="92976322"/>
<sequence length="66" mass="6982">MFIASSPSSGSLSDDSCLYFERRAVRNHERAMTNPSSARGAASAARADASMTRISCSRQRGAAAMP</sequence>
<dbReference type="HOGENOM" id="CLU_2822790_0_0_4"/>
<proteinExistence type="predicted"/>
<evidence type="ECO:0000313" key="2">
    <source>
        <dbReference type="EMBL" id="AAU46452.1"/>
    </source>
</evidence>
<keyword evidence="3" id="KW-1185">Reference proteome</keyword>
<dbReference type="EMBL" id="CP000011">
    <property type="protein sequence ID" value="AAU46452.1"/>
    <property type="molecule type" value="Genomic_DNA"/>
</dbReference>
<dbReference type="KEGG" id="bma:BMAA1025"/>